<dbReference type="PANTHER" id="PTHR10039">
    <property type="entry name" value="AMELOGENIN"/>
    <property type="match status" value="1"/>
</dbReference>
<dbReference type="InterPro" id="IPR056884">
    <property type="entry name" value="NPHP3-like_N"/>
</dbReference>
<evidence type="ECO:0000259" key="3">
    <source>
        <dbReference type="Pfam" id="PF24883"/>
    </source>
</evidence>
<feature type="non-terminal residue" evidence="4">
    <location>
        <position position="1"/>
    </location>
</feature>
<dbReference type="Proteomes" id="UP001215598">
    <property type="component" value="Unassembled WGS sequence"/>
</dbReference>
<dbReference type="PANTHER" id="PTHR10039:SF17">
    <property type="entry name" value="FUNGAL STAND N-TERMINAL GOODBYE DOMAIN-CONTAINING PROTEIN-RELATED"/>
    <property type="match status" value="1"/>
</dbReference>
<keyword evidence="5" id="KW-1185">Reference proteome</keyword>
<feature type="domain" description="Nephrocystin 3-like N-terminal" evidence="3">
    <location>
        <begin position="61"/>
        <end position="208"/>
    </location>
</feature>
<protein>
    <recommendedName>
        <fullName evidence="3">Nephrocystin 3-like N-terminal domain-containing protein</fullName>
    </recommendedName>
</protein>
<dbReference type="Pfam" id="PF24883">
    <property type="entry name" value="NPHP3_N"/>
    <property type="match status" value="1"/>
</dbReference>
<keyword evidence="1" id="KW-0677">Repeat</keyword>
<organism evidence="4 5">
    <name type="scientific">Mycena metata</name>
    <dbReference type="NCBI Taxonomy" id="1033252"/>
    <lineage>
        <taxon>Eukaryota</taxon>
        <taxon>Fungi</taxon>
        <taxon>Dikarya</taxon>
        <taxon>Basidiomycota</taxon>
        <taxon>Agaricomycotina</taxon>
        <taxon>Agaricomycetes</taxon>
        <taxon>Agaricomycetidae</taxon>
        <taxon>Agaricales</taxon>
        <taxon>Marasmiineae</taxon>
        <taxon>Mycenaceae</taxon>
        <taxon>Mycena</taxon>
    </lineage>
</organism>
<proteinExistence type="predicted"/>
<feature type="region of interest" description="Disordered" evidence="2">
    <location>
        <begin position="1"/>
        <end position="59"/>
    </location>
</feature>
<dbReference type="AlphaFoldDB" id="A0AAD7MKL0"/>
<evidence type="ECO:0000256" key="1">
    <source>
        <dbReference type="ARBA" id="ARBA00022737"/>
    </source>
</evidence>
<feature type="non-terminal residue" evidence="4">
    <location>
        <position position="519"/>
    </location>
</feature>
<evidence type="ECO:0000313" key="4">
    <source>
        <dbReference type="EMBL" id="KAJ7721883.1"/>
    </source>
</evidence>
<comment type="caution">
    <text evidence="4">The sequence shown here is derived from an EMBL/GenBank/DDBJ whole genome shotgun (WGS) entry which is preliminary data.</text>
</comment>
<dbReference type="SUPFAM" id="SSF52540">
    <property type="entry name" value="P-loop containing nucleoside triphosphate hydrolases"/>
    <property type="match status" value="1"/>
</dbReference>
<feature type="compositionally biased region" description="Acidic residues" evidence="2">
    <location>
        <begin position="1"/>
        <end position="51"/>
    </location>
</feature>
<name>A0AAD7MKL0_9AGAR</name>
<evidence type="ECO:0000313" key="5">
    <source>
        <dbReference type="Proteomes" id="UP001215598"/>
    </source>
</evidence>
<evidence type="ECO:0000256" key="2">
    <source>
        <dbReference type="SAM" id="MobiDB-lite"/>
    </source>
</evidence>
<dbReference type="Gene3D" id="3.40.50.300">
    <property type="entry name" value="P-loop containing nucleotide triphosphate hydrolases"/>
    <property type="match status" value="1"/>
</dbReference>
<sequence>MDKEQEEQRDDVDSQGDEDEDSEETQDEDEGQDNVDNQGDEEEEEEEEEHDEDKGQDTNITTHSICWLHGPAGAGKSAIMQTLSRQLQAAGHLGGAFFFRRHHPTCGNAKALFTTLAYQLALNNQDLKPLISENVQIDPSIVAREMKVQLHKLIIEPCQSLTNSRPAIFLLDGLDECQDEHTHQKILRLIGNAVAQCPTRIRVLVASRPETHIRETMEESSFNGLINPIKIHQSFHDVWTYLRDEFERIHSEHRDTMASVPRPWPTPEILLNLVEKSSGYFVYASTVIKFVDDPYFRPTERLEIVQNLKPTQDDVPFEALDKLYHQILSGVRPQFHSRLLNILQCVAYGHRLGPANIDYILGLQSGDTKLILRGLHSVLEVPPDGWISFHHASFLDFLEAPERSLSFHLGVKNHMRVAQAVLTAASQESIPRSESPSFWFEPSHPWVTPFLACCITSVPPSPELVPFIQRINPGFIWMDSPMEYVVINGKLSQAVTSILTWLKAIDPPPETLIQRWNTY</sequence>
<reference evidence="4" key="1">
    <citation type="submission" date="2023-03" db="EMBL/GenBank/DDBJ databases">
        <title>Massive genome expansion in bonnet fungi (Mycena s.s.) driven by repeated elements and novel gene families across ecological guilds.</title>
        <authorList>
            <consortium name="Lawrence Berkeley National Laboratory"/>
            <person name="Harder C.B."/>
            <person name="Miyauchi S."/>
            <person name="Viragh M."/>
            <person name="Kuo A."/>
            <person name="Thoen E."/>
            <person name="Andreopoulos B."/>
            <person name="Lu D."/>
            <person name="Skrede I."/>
            <person name="Drula E."/>
            <person name="Henrissat B."/>
            <person name="Morin E."/>
            <person name="Kohler A."/>
            <person name="Barry K."/>
            <person name="LaButti K."/>
            <person name="Morin E."/>
            <person name="Salamov A."/>
            <person name="Lipzen A."/>
            <person name="Mereny Z."/>
            <person name="Hegedus B."/>
            <person name="Baldrian P."/>
            <person name="Stursova M."/>
            <person name="Weitz H."/>
            <person name="Taylor A."/>
            <person name="Grigoriev I.V."/>
            <person name="Nagy L.G."/>
            <person name="Martin F."/>
            <person name="Kauserud H."/>
        </authorList>
    </citation>
    <scope>NUCLEOTIDE SEQUENCE</scope>
    <source>
        <strain evidence="4">CBHHK182m</strain>
    </source>
</reference>
<accession>A0AAD7MKL0</accession>
<dbReference type="EMBL" id="JARKIB010000225">
    <property type="protein sequence ID" value="KAJ7721883.1"/>
    <property type="molecule type" value="Genomic_DNA"/>
</dbReference>
<dbReference type="InterPro" id="IPR027417">
    <property type="entry name" value="P-loop_NTPase"/>
</dbReference>
<gene>
    <name evidence="4" type="ORF">B0H16DRAFT_1431611</name>
</gene>